<name>A0ABQ2RL94_9DEIO</name>
<proteinExistence type="predicted"/>
<organism evidence="3 4">
    <name type="scientific">Deinococcus seoulensis</name>
    <dbReference type="NCBI Taxonomy" id="1837379"/>
    <lineage>
        <taxon>Bacteria</taxon>
        <taxon>Thermotogati</taxon>
        <taxon>Deinococcota</taxon>
        <taxon>Deinococci</taxon>
        <taxon>Deinococcales</taxon>
        <taxon>Deinococcaceae</taxon>
        <taxon>Deinococcus</taxon>
    </lineage>
</organism>
<evidence type="ECO:0000256" key="2">
    <source>
        <dbReference type="SAM" id="Phobius"/>
    </source>
</evidence>
<evidence type="ECO:0000313" key="3">
    <source>
        <dbReference type="EMBL" id="GGR46389.1"/>
    </source>
</evidence>
<reference evidence="4" key="1">
    <citation type="journal article" date="2019" name="Int. J. Syst. Evol. Microbiol.">
        <title>The Global Catalogue of Microorganisms (GCM) 10K type strain sequencing project: providing services to taxonomists for standard genome sequencing and annotation.</title>
        <authorList>
            <consortium name="The Broad Institute Genomics Platform"/>
            <consortium name="The Broad Institute Genome Sequencing Center for Infectious Disease"/>
            <person name="Wu L."/>
            <person name="Ma J."/>
        </authorList>
    </citation>
    <scope>NUCLEOTIDE SEQUENCE [LARGE SCALE GENOMIC DNA]</scope>
    <source>
        <strain evidence="4">JCM 31404</strain>
    </source>
</reference>
<dbReference type="RefSeq" id="WP_229777561.1">
    <property type="nucleotide sequence ID" value="NZ_BMQM01000002.1"/>
</dbReference>
<feature type="transmembrane region" description="Helical" evidence="2">
    <location>
        <begin position="394"/>
        <end position="413"/>
    </location>
</feature>
<evidence type="ECO:0000256" key="1">
    <source>
        <dbReference type="SAM" id="MobiDB-lite"/>
    </source>
</evidence>
<feature type="transmembrane region" description="Helical" evidence="2">
    <location>
        <begin position="337"/>
        <end position="356"/>
    </location>
</feature>
<comment type="caution">
    <text evidence="3">The sequence shown here is derived from an EMBL/GenBank/DDBJ whole genome shotgun (WGS) entry which is preliminary data.</text>
</comment>
<keyword evidence="2" id="KW-0812">Transmembrane</keyword>
<feature type="compositionally biased region" description="Low complexity" evidence="1">
    <location>
        <begin position="65"/>
        <end position="75"/>
    </location>
</feature>
<evidence type="ECO:0000313" key="4">
    <source>
        <dbReference type="Proteomes" id="UP000634308"/>
    </source>
</evidence>
<feature type="compositionally biased region" description="Pro residues" evidence="1">
    <location>
        <begin position="77"/>
        <end position="86"/>
    </location>
</feature>
<keyword evidence="2" id="KW-1133">Transmembrane helix</keyword>
<protein>
    <recommendedName>
        <fullName evidence="5">DUF2207 domain-containing protein</fullName>
    </recommendedName>
</protein>
<dbReference type="Proteomes" id="UP000634308">
    <property type="component" value="Unassembled WGS sequence"/>
</dbReference>
<feature type="compositionally biased region" description="Low complexity" evidence="1">
    <location>
        <begin position="1"/>
        <end position="17"/>
    </location>
</feature>
<feature type="transmembrane region" description="Helical" evidence="2">
    <location>
        <begin position="265"/>
        <end position="289"/>
    </location>
</feature>
<keyword evidence="2" id="KW-0472">Membrane</keyword>
<feature type="transmembrane region" description="Helical" evidence="2">
    <location>
        <begin position="295"/>
        <end position="316"/>
    </location>
</feature>
<gene>
    <name evidence="3" type="ORF">GCM10008959_04240</name>
</gene>
<feature type="region of interest" description="Disordered" evidence="1">
    <location>
        <begin position="1"/>
        <end position="93"/>
    </location>
</feature>
<feature type="compositionally biased region" description="Pro residues" evidence="1">
    <location>
        <begin position="18"/>
        <end position="33"/>
    </location>
</feature>
<dbReference type="EMBL" id="BMQM01000002">
    <property type="protein sequence ID" value="GGR46389.1"/>
    <property type="molecule type" value="Genomic_DNA"/>
</dbReference>
<keyword evidence="4" id="KW-1185">Reference proteome</keyword>
<accession>A0ABQ2RL94</accession>
<sequence>MTRPGDPASPGDTSSPSTSPPSTSPPTTQPPTTRPLSRVTLSGPDLGTVDLEFEGEAARNGAPNDATGAGAAGHAPPGGPPAPPQDDLPDFDPRLYEAALPRPEPLSAESFMPVLHPQQFAELLGDLRGELSLIPDEATRAALNSRARLLHLNVEGYRVNHEQARAALTRVLAETGVGVRTSWGRQQEHLAFMNAASGSVERDYEAATAAIEQARAERFDALVASGARPDTTGAEDLYTQQAVMTLAREGHAIRPPEQKSGSKRVFNAFAVFSKFFVGIISGVSINLLFNPESRLYLTLIALTAGVMFSVLLLWLVDELAYRAKLAPGTPGMAHPRTYTAGILAVTGLYLGVEGFLNWDGILRVTAEIAANAAQQGQLTDLSAAPETDTAPQHWSLLTFTLALVGMAAGAAFIQGRERARTVLERERLAARVAQLKAQGSLRAAARATDHVAYLELARDRLAPPRDVTSPDHARLNERVLNHWEQERDAQVQAISTRLRADAQELQATLEDFAAQVQAARFPRPRRGLRALLG</sequence>
<evidence type="ECO:0008006" key="5">
    <source>
        <dbReference type="Google" id="ProtNLM"/>
    </source>
</evidence>